<dbReference type="CDD" id="cd00293">
    <property type="entry name" value="USP-like"/>
    <property type="match status" value="1"/>
</dbReference>
<gene>
    <name evidence="7" type="ORF">E0F26_08565</name>
</gene>
<protein>
    <recommendedName>
        <fullName evidence="5">Universal stress protein</fullName>
    </recommendedName>
</protein>
<dbReference type="Gene3D" id="3.40.50.620">
    <property type="entry name" value="HUPs"/>
    <property type="match status" value="1"/>
</dbReference>
<dbReference type="Proteomes" id="UP001317963">
    <property type="component" value="Chromosome"/>
</dbReference>
<organism evidence="7 8">
    <name type="scientific">Candidatus Paraluminiphilus aquimaris</name>
    <dbReference type="NCBI Taxonomy" id="2518994"/>
    <lineage>
        <taxon>Bacteria</taxon>
        <taxon>Pseudomonadati</taxon>
        <taxon>Pseudomonadota</taxon>
        <taxon>Gammaproteobacteria</taxon>
        <taxon>Cellvibrionales</taxon>
        <taxon>Halieaceae</taxon>
        <taxon>Candidatus Paraluminiphilus</taxon>
    </lineage>
</organism>
<evidence type="ECO:0000256" key="4">
    <source>
        <dbReference type="ARBA" id="ARBA00022490"/>
    </source>
</evidence>
<dbReference type="InterPro" id="IPR006015">
    <property type="entry name" value="Universal_stress_UspA"/>
</dbReference>
<dbReference type="PIRSF" id="PIRSF006276">
    <property type="entry name" value="UspA"/>
    <property type="match status" value="1"/>
</dbReference>
<dbReference type="PANTHER" id="PTHR46268">
    <property type="entry name" value="STRESS RESPONSE PROTEIN NHAX"/>
    <property type="match status" value="1"/>
</dbReference>
<comment type="subunit">
    <text evidence="3">Homodimer.</text>
</comment>
<dbReference type="PRINTS" id="PR01438">
    <property type="entry name" value="UNVRSLSTRESS"/>
</dbReference>
<comment type="similarity">
    <text evidence="2 5">Belongs to the universal stress protein A family.</text>
</comment>
<dbReference type="PANTHER" id="PTHR46268:SF23">
    <property type="entry name" value="UNIVERSAL STRESS PROTEIN A-RELATED"/>
    <property type="match status" value="1"/>
</dbReference>
<sequence>MAYKRLLVAIDLGATSDKIATKAATLARNQQAEIHVLHIVEPLSLTYGADLHLDTSELQEEINEQADTHLTRLAAHLNIPEQHCHLRSGRPEHEIPTLAKQIGADLIVLGSHGRWGLELLLGTTTDSVLGAADCDVLAVRVDREK</sequence>
<evidence type="ECO:0000256" key="2">
    <source>
        <dbReference type="ARBA" id="ARBA00008791"/>
    </source>
</evidence>
<keyword evidence="4 5" id="KW-0963">Cytoplasm</keyword>
<dbReference type="EMBL" id="CP036501">
    <property type="protein sequence ID" value="UZP74784.1"/>
    <property type="molecule type" value="Genomic_DNA"/>
</dbReference>
<evidence type="ECO:0000256" key="5">
    <source>
        <dbReference type="PIRNR" id="PIRNR006276"/>
    </source>
</evidence>
<comment type="subcellular location">
    <subcellularLocation>
        <location evidence="1 5">Cytoplasm</location>
    </subcellularLocation>
</comment>
<dbReference type="Pfam" id="PF00582">
    <property type="entry name" value="Usp"/>
    <property type="match status" value="1"/>
</dbReference>
<dbReference type="InterPro" id="IPR006016">
    <property type="entry name" value="UspA"/>
</dbReference>
<dbReference type="SUPFAM" id="SSF52402">
    <property type="entry name" value="Adenine nucleotide alpha hydrolases-like"/>
    <property type="match status" value="1"/>
</dbReference>
<reference evidence="7 8" key="1">
    <citation type="submission" date="2019-02" db="EMBL/GenBank/DDBJ databases">
        <title>Halieaceae_genomes.</title>
        <authorList>
            <person name="Li S.-H."/>
        </authorList>
    </citation>
    <scope>NUCLEOTIDE SEQUENCE [LARGE SCALE GENOMIC DNA]</scope>
    <source>
        <strain evidence="7 8">JH123</strain>
    </source>
</reference>
<name>A0ABY6Q6V1_9GAMM</name>
<proteinExistence type="inferred from homology"/>
<dbReference type="InterPro" id="IPR014729">
    <property type="entry name" value="Rossmann-like_a/b/a_fold"/>
</dbReference>
<evidence type="ECO:0000256" key="3">
    <source>
        <dbReference type="ARBA" id="ARBA00011738"/>
    </source>
</evidence>
<evidence type="ECO:0000313" key="8">
    <source>
        <dbReference type="Proteomes" id="UP001317963"/>
    </source>
</evidence>
<evidence type="ECO:0000259" key="6">
    <source>
        <dbReference type="Pfam" id="PF00582"/>
    </source>
</evidence>
<keyword evidence="8" id="KW-1185">Reference proteome</keyword>
<evidence type="ECO:0000313" key="7">
    <source>
        <dbReference type="EMBL" id="UZP74784.1"/>
    </source>
</evidence>
<accession>A0ABY6Q6V1</accession>
<evidence type="ECO:0000256" key="1">
    <source>
        <dbReference type="ARBA" id="ARBA00004496"/>
    </source>
</evidence>
<feature type="domain" description="UspA" evidence="6">
    <location>
        <begin position="3"/>
        <end position="140"/>
    </location>
</feature>
<dbReference type="RefSeq" id="WP_279241244.1">
    <property type="nucleotide sequence ID" value="NZ_CP036501.1"/>
</dbReference>